<proteinExistence type="predicted"/>
<protein>
    <submittedName>
        <fullName evidence="1">Uncharacterized protein</fullName>
    </submittedName>
</protein>
<name>A0AA48H438_9BACT</name>
<dbReference type="Proteomes" id="UP001228113">
    <property type="component" value="Chromosome"/>
</dbReference>
<evidence type="ECO:0000313" key="2">
    <source>
        <dbReference type="Proteomes" id="UP001228113"/>
    </source>
</evidence>
<keyword evidence="2" id="KW-1185">Reference proteome</keyword>
<organism evidence="1 2">
    <name type="scientific">Mesoterricola sediminis</name>
    <dbReference type="NCBI Taxonomy" id="2927980"/>
    <lineage>
        <taxon>Bacteria</taxon>
        <taxon>Pseudomonadati</taxon>
        <taxon>Acidobacteriota</taxon>
        <taxon>Holophagae</taxon>
        <taxon>Holophagales</taxon>
        <taxon>Holophagaceae</taxon>
        <taxon>Mesoterricola</taxon>
    </lineage>
</organism>
<reference evidence="1" key="1">
    <citation type="journal article" date="2023" name="Int. J. Syst. Evol. Microbiol.">
        <title>Mesoterricola silvestris gen. nov., sp. nov., Mesoterricola sediminis sp. nov., Geothrix oryzae sp. nov., Geothrix edaphica sp. nov., Geothrix rubra sp. nov., and Geothrix limicola sp. nov., six novel members of Acidobacteriota isolated from soils.</title>
        <authorList>
            <person name="Itoh H."/>
            <person name="Sugisawa Y."/>
            <person name="Mise K."/>
            <person name="Xu Z."/>
            <person name="Kuniyasu M."/>
            <person name="Ushijima N."/>
            <person name="Kawano K."/>
            <person name="Kobayashi E."/>
            <person name="Shiratori Y."/>
            <person name="Masuda Y."/>
            <person name="Senoo K."/>
        </authorList>
    </citation>
    <scope>NUCLEOTIDE SEQUENCE</scope>
    <source>
        <strain evidence="1">W786</strain>
    </source>
</reference>
<dbReference type="RefSeq" id="WP_316410098.1">
    <property type="nucleotide sequence ID" value="NZ_AP027081.1"/>
</dbReference>
<dbReference type="KEGG" id="msea:METESE_20590"/>
<dbReference type="AlphaFoldDB" id="A0AA48H438"/>
<gene>
    <name evidence="1" type="ORF">METESE_20590</name>
</gene>
<dbReference type="EMBL" id="AP027081">
    <property type="protein sequence ID" value="BDU77101.1"/>
    <property type="molecule type" value="Genomic_DNA"/>
</dbReference>
<sequence length="457" mass="48169">MPVRQRPARPLPPPGVDLGGLRACTEAVARAAASRRSGPEDPGAFRDLLARLEAARGGLPPVYRREVADPLRRALSARGGRAFQALLRRDPTREGEAGVLLDLAQAILQRREAYRPEATAALQEVVSDLYDGFLSAEDRRGVKPPDAGTTPPLVKWGRPGSGPYTWPVDATRAWGARAGVVNLPPAYATGGLVAWTALGHETGGHDILAADTGLAAEFQARTAEALAPLGHGLADYWAARMDETASDVLGILNMGPLAGLGLLVLLRALNLNAGAGPVLGSEGPADDPHPADRLRGYLAAETVALLPFRGRTAWSRYLAAEAGRDGGDLVLAGARIPLAVARRSARGMAHLLVHHRARALEGHALGAIQTWRDGDEAKVAALRETLRLGGLTAPAGCYAAHALAAGVLESLRRRADLDGVFGRTLALLAAMHADNPVWAGRNLRHRGDALRRPSPGR</sequence>
<accession>A0AA48H438</accession>
<evidence type="ECO:0000313" key="1">
    <source>
        <dbReference type="EMBL" id="BDU77101.1"/>
    </source>
</evidence>